<protein>
    <recommendedName>
        <fullName evidence="1">Putative auto-transporter adhesin head GIN domain-containing protein</fullName>
    </recommendedName>
</protein>
<proteinExistence type="predicted"/>
<dbReference type="PATRIC" id="fig|456.5.peg.2527"/>
<evidence type="ECO:0000313" key="3">
    <source>
        <dbReference type="Proteomes" id="UP000055035"/>
    </source>
</evidence>
<organism evidence="2 3">
    <name type="scientific">Legionella jordanis</name>
    <dbReference type="NCBI Taxonomy" id="456"/>
    <lineage>
        <taxon>Bacteria</taxon>
        <taxon>Pseudomonadati</taxon>
        <taxon>Pseudomonadota</taxon>
        <taxon>Gammaproteobacteria</taxon>
        <taxon>Legionellales</taxon>
        <taxon>Legionellaceae</taxon>
        <taxon>Legionella</taxon>
    </lineage>
</organism>
<gene>
    <name evidence="2" type="ORF">Ljor_2348</name>
</gene>
<evidence type="ECO:0000313" key="2">
    <source>
        <dbReference type="EMBL" id="KTD18042.1"/>
    </source>
</evidence>
<dbReference type="Gene3D" id="2.160.20.120">
    <property type="match status" value="1"/>
</dbReference>
<dbReference type="AlphaFoldDB" id="A0A0W0VD76"/>
<dbReference type="EMBL" id="LNYJ01000011">
    <property type="protein sequence ID" value="KTD18042.1"/>
    <property type="molecule type" value="Genomic_DNA"/>
</dbReference>
<evidence type="ECO:0000259" key="1">
    <source>
        <dbReference type="Pfam" id="PF10988"/>
    </source>
</evidence>
<reference evidence="2 3" key="1">
    <citation type="submission" date="2015-11" db="EMBL/GenBank/DDBJ databases">
        <title>Genomic analysis of 38 Legionella species identifies large and diverse effector repertoires.</title>
        <authorList>
            <person name="Burstein D."/>
            <person name="Amaro F."/>
            <person name="Zusman T."/>
            <person name="Lifshitz Z."/>
            <person name="Cohen O."/>
            <person name="Gilbert J.A."/>
            <person name="Pupko T."/>
            <person name="Shuman H.A."/>
            <person name="Segal G."/>
        </authorList>
    </citation>
    <scope>NUCLEOTIDE SEQUENCE [LARGE SCALE GENOMIC DNA]</scope>
    <source>
        <strain evidence="2 3">BL-540</strain>
    </source>
</reference>
<feature type="domain" description="Putative auto-transporter adhesin head GIN" evidence="1">
    <location>
        <begin position="99"/>
        <end position="334"/>
    </location>
</feature>
<sequence>MSPVHGIFEFLILMQMLGNNEGKQVVARVMDSHPIATIILRIILTSSNVRTLRIGEILAMWMRFFLCLFVVLMSASCSHKVLVIPASSQKALHNRPMPAFNQVMVEGNINVKLRTGFRHPRLLLRGDPLDLLQVQTSVVNNTLHVSVGNGYPKSGPISVEIQARYLNSFTYHGSGVVTGKNLHSSLLDVSIDNPGQTILGGQIVLRKLEVKGGGYTQVSGVSSQYLQLSIINSKVQLAGRMNISRLELDEKAWVAMYWVKSHALVVRGKGQSFMQLAGIVDKLDVELCDRSRFNGRYLRANRAFVKTHDHSVADISAVNHQHTLATDASDIYFYNVPTIKTDFMAYNGSVLDMRDWSPWDRSVYTRYNKP</sequence>
<dbReference type="Proteomes" id="UP000055035">
    <property type="component" value="Unassembled WGS sequence"/>
</dbReference>
<keyword evidence="3" id="KW-1185">Reference proteome</keyword>
<dbReference type="STRING" id="456.Ljor_2348"/>
<comment type="caution">
    <text evidence="2">The sequence shown here is derived from an EMBL/GenBank/DDBJ whole genome shotgun (WGS) entry which is preliminary data.</text>
</comment>
<accession>A0A0W0VD76</accession>
<dbReference type="InterPro" id="IPR021255">
    <property type="entry name" value="DUF2807"/>
</dbReference>
<dbReference type="RefSeq" id="WP_412754989.1">
    <property type="nucleotide sequence ID" value="NZ_CAXYJA010000001.1"/>
</dbReference>
<dbReference type="Pfam" id="PF10988">
    <property type="entry name" value="DUF2807"/>
    <property type="match status" value="1"/>
</dbReference>
<name>A0A0W0VD76_9GAMM</name>